<evidence type="ECO:0000256" key="3">
    <source>
        <dbReference type="ARBA" id="ARBA00007931"/>
    </source>
</evidence>
<evidence type="ECO:0000256" key="1">
    <source>
        <dbReference type="ARBA" id="ARBA00001947"/>
    </source>
</evidence>
<comment type="subcellular location">
    <subcellularLocation>
        <location evidence="2">Cell membrane</location>
        <topology evidence="2">Multi-pass membrane protein</topology>
    </subcellularLocation>
</comment>
<dbReference type="GO" id="GO:0046872">
    <property type="term" value="F:metal ion binding"/>
    <property type="evidence" value="ECO:0007669"/>
    <property type="project" value="UniProtKB-KW"/>
</dbReference>
<evidence type="ECO:0000259" key="14">
    <source>
        <dbReference type="Pfam" id="PF02163"/>
    </source>
</evidence>
<name>A0A516SC67_9NEIS</name>
<feature type="transmembrane region" description="Helical" evidence="13">
    <location>
        <begin position="12"/>
        <end position="29"/>
    </location>
</feature>
<keyword evidence="16" id="KW-1185">Reference proteome</keyword>
<evidence type="ECO:0000256" key="10">
    <source>
        <dbReference type="ARBA" id="ARBA00022989"/>
    </source>
</evidence>
<feature type="domain" description="Peptidase M50" evidence="14">
    <location>
        <begin position="21"/>
        <end position="201"/>
    </location>
</feature>
<sequence>MQGVVRLNNGNWIAQIAVYAIPVLLALTVHEVARGYVAKYFGDDTAEQEGRLTFNALRHVDPIGTVLLPLLTLVLGSFMFGWAKPMPIAFEKLRNPKADMFWVSAAGPAANLLMLLFWGVVLVISLDMNLFPALKMIFAGEAEGWLANVAGAGLRINMSLMLINLLPIPPLAGGRMLISLLPDRAAMAMVRVEPYGFFIMIGLVATNALSPILGPVAFTVYRVMDLVM</sequence>
<dbReference type="Proteomes" id="UP000317550">
    <property type="component" value="Chromosome"/>
</dbReference>
<reference evidence="16" key="1">
    <citation type="submission" date="2019-07" db="EMBL/GenBank/DDBJ databases">
        <title>Chitinimonas sp. nov., isolated from Ny-Alesund, arctica soil.</title>
        <authorList>
            <person name="Xu Q."/>
            <person name="Peng F."/>
        </authorList>
    </citation>
    <scope>NUCLEOTIDE SEQUENCE [LARGE SCALE GENOMIC DNA]</scope>
    <source>
        <strain evidence="16">R3-44</strain>
    </source>
</reference>
<feature type="transmembrane region" description="Helical" evidence="13">
    <location>
        <begin position="100"/>
        <end position="124"/>
    </location>
</feature>
<keyword evidence="5 15" id="KW-0645">Protease</keyword>
<dbReference type="GO" id="GO:0006508">
    <property type="term" value="P:proteolysis"/>
    <property type="evidence" value="ECO:0007669"/>
    <property type="project" value="UniProtKB-KW"/>
</dbReference>
<keyword evidence="10 13" id="KW-1133">Transmembrane helix</keyword>
<dbReference type="OrthoDB" id="9800627at2"/>
<dbReference type="KEGG" id="cari:FNU76_04905"/>
<evidence type="ECO:0000256" key="2">
    <source>
        <dbReference type="ARBA" id="ARBA00004651"/>
    </source>
</evidence>
<feature type="transmembrane region" description="Helical" evidence="13">
    <location>
        <begin position="60"/>
        <end position="80"/>
    </location>
</feature>
<comment type="similarity">
    <text evidence="3">Belongs to the peptidase M50B family.</text>
</comment>
<evidence type="ECO:0000256" key="4">
    <source>
        <dbReference type="ARBA" id="ARBA00022475"/>
    </source>
</evidence>
<evidence type="ECO:0000256" key="8">
    <source>
        <dbReference type="ARBA" id="ARBA00022801"/>
    </source>
</evidence>
<dbReference type="CDD" id="cd06158">
    <property type="entry name" value="S2P-M50_like_1"/>
    <property type="match status" value="1"/>
</dbReference>
<dbReference type="PANTHER" id="PTHR35864">
    <property type="entry name" value="ZINC METALLOPROTEASE MJ0611-RELATED"/>
    <property type="match status" value="1"/>
</dbReference>
<keyword evidence="7" id="KW-0479">Metal-binding</keyword>
<evidence type="ECO:0000256" key="12">
    <source>
        <dbReference type="ARBA" id="ARBA00023136"/>
    </source>
</evidence>
<dbReference type="EMBL" id="CP041730">
    <property type="protein sequence ID" value="QDQ25740.1"/>
    <property type="molecule type" value="Genomic_DNA"/>
</dbReference>
<comment type="cofactor">
    <cofactor evidence="1">
        <name>Zn(2+)</name>
        <dbReference type="ChEBI" id="CHEBI:29105"/>
    </cofactor>
</comment>
<dbReference type="GO" id="GO:0008237">
    <property type="term" value="F:metallopeptidase activity"/>
    <property type="evidence" value="ECO:0007669"/>
    <property type="project" value="UniProtKB-KW"/>
</dbReference>
<gene>
    <name evidence="15" type="ORF">FNU76_04905</name>
</gene>
<dbReference type="PANTHER" id="PTHR35864:SF1">
    <property type="entry name" value="ZINC METALLOPROTEASE YWHC-RELATED"/>
    <property type="match status" value="1"/>
</dbReference>
<evidence type="ECO:0000313" key="16">
    <source>
        <dbReference type="Proteomes" id="UP000317550"/>
    </source>
</evidence>
<accession>A0A516SC67</accession>
<evidence type="ECO:0000256" key="13">
    <source>
        <dbReference type="SAM" id="Phobius"/>
    </source>
</evidence>
<keyword evidence="6 13" id="KW-0812">Transmembrane</keyword>
<dbReference type="InterPro" id="IPR008915">
    <property type="entry name" value="Peptidase_M50"/>
</dbReference>
<keyword evidence="4" id="KW-1003">Cell membrane</keyword>
<dbReference type="InterPro" id="IPR044537">
    <property type="entry name" value="Rip2-like"/>
</dbReference>
<feature type="transmembrane region" description="Helical" evidence="13">
    <location>
        <begin position="197"/>
        <end position="221"/>
    </location>
</feature>
<evidence type="ECO:0000313" key="15">
    <source>
        <dbReference type="EMBL" id="QDQ25740.1"/>
    </source>
</evidence>
<keyword evidence="12 13" id="KW-0472">Membrane</keyword>
<dbReference type="Pfam" id="PF02163">
    <property type="entry name" value="Peptidase_M50"/>
    <property type="match status" value="1"/>
</dbReference>
<evidence type="ECO:0000256" key="6">
    <source>
        <dbReference type="ARBA" id="ARBA00022692"/>
    </source>
</evidence>
<protein>
    <submittedName>
        <fullName evidence="15">Site-2 protease family protein</fullName>
    </submittedName>
</protein>
<evidence type="ECO:0000256" key="9">
    <source>
        <dbReference type="ARBA" id="ARBA00022833"/>
    </source>
</evidence>
<evidence type="ECO:0000256" key="5">
    <source>
        <dbReference type="ARBA" id="ARBA00022670"/>
    </source>
</evidence>
<evidence type="ECO:0000256" key="7">
    <source>
        <dbReference type="ARBA" id="ARBA00022723"/>
    </source>
</evidence>
<proteinExistence type="inferred from homology"/>
<keyword evidence="8" id="KW-0378">Hydrolase</keyword>
<evidence type="ECO:0000256" key="11">
    <source>
        <dbReference type="ARBA" id="ARBA00023049"/>
    </source>
</evidence>
<dbReference type="AlphaFoldDB" id="A0A516SC67"/>
<dbReference type="GO" id="GO:0005886">
    <property type="term" value="C:plasma membrane"/>
    <property type="evidence" value="ECO:0007669"/>
    <property type="project" value="UniProtKB-SubCell"/>
</dbReference>
<organism evidence="15 16">
    <name type="scientific">Chitinimonas arctica</name>
    <dbReference type="NCBI Taxonomy" id="2594795"/>
    <lineage>
        <taxon>Bacteria</taxon>
        <taxon>Pseudomonadati</taxon>
        <taxon>Pseudomonadota</taxon>
        <taxon>Betaproteobacteria</taxon>
        <taxon>Neisseriales</taxon>
        <taxon>Chitinibacteraceae</taxon>
        <taxon>Chitinimonas</taxon>
    </lineage>
</organism>
<keyword evidence="11" id="KW-0482">Metalloprotease</keyword>
<keyword evidence="9" id="KW-0862">Zinc</keyword>
<dbReference type="InterPro" id="IPR052348">
    <property type="entry name" value="Metallopeptidase_M50B"/>
</dbReference>